<dbReference type="AlphaFoldDB" id="A0A699XGD7"/>
<name>A0A699XGD7_TANCI</name>
<accession>A0A699XGD7</accession>
<evidence type="ECO:0000313" key="1">
    <source>
        <dbReference type="EMBL" id="GFD57480.1"/>
    </source>
</evidence>
<reference evidence="1" key="1">
    <citation type="journal article" date="2019" name="Sci. Rep.">
        <title>Draft genome of Tanacetum cinerariifolium, the natural source of mosquito coil.</title>
        <authorList>
            <person name="Yamashiro T."/>
            <person name="Shiraishi A."/>
            <person name="Satake H."/>
            <person name="Nakayama K."/>
        </authorList>
    </citation>
    <scope>NUCLEOTIDE SEQUENCE</scope>
</reference>
<gene>
    <name evidence="1" type="ORF">Tci_929449</name>
</gene>
<sequence length="42" mass="4449">GLQTELESIGQVFSREVAAAKARKKSDIPAMTAVYAVQPTAD</sequence>
<organism evidence="1">
    <name type="scientific">Tanacetum cinerariifolium</name>
    <name type="common">Dalmatian daisy</name>
    <name type="synonym">Chrysanthemum cinerariifolium</name>
    <dbReference type="NCBI Taxonomy" id="118510"/>
    <lineage>
        <taxon>Eukaryota</taxon>
        <taxon>Viridiplantae</taxon>
        <taxon>Streptophyta</taxon>
        <taxon>Embryophyta</taxon>
        <taxon>Tracheophyta</taxon>
        <taxon>Spermatophyta</taxon>
        <taxon>Magnoliopsida</taxon>
        <taxon>eudicotyledons</taxon>
        <taxon>Gunneridae</taxon>
        <taxon>Pentapetalae</taxon>
        <taxon>asterids</taxon>
        <taxon>campanulids</taxon>
        <taxon>Asterales</taxon>
        <taxon>Asteraceae</taxon>
        <taxon>Asteroideae</taxon>
        <taxon>Anthemideae</taxon>
        <taxon>Anthemidinae</taxon>
        <taxon>Tanacetum</taxon>
    </lineage>
</organism>
<comment type="caution">
    <text evidence="1">The sequence shown here is derived from an EMBL/GenBank/DDBJ whole genome shotgun (WGS) entry which is preliminary data.</text>
</comment>
<proteinExistence type="predicted"/>
<dbReference type="EMBL" id="BKCJ011841606">
    <property type="protein sequence ID" value="GFD57480.1"/>
    <property type="molecule type" value="Genomic_DNA"/>
</dbReference>
<protein>
    <submittedName>
        <fullName evidence="1">Uncharacterized protein</fullName>
    </submittedName>
</protein>
<feature type="non-terminal residue" evidence="1">
    <location>
        <position position="1"/>
    </location>
</feature>